<feature type="signal peptide" evidence="2">
    <location>
        <begin position="1"/>
        <end position="22"/>
    </location>
</feature>
<feature type="chain" id="PRO_5047009003" evidence="2">
    <location>
        <begin position="23"/>
        <end position="455"/>
    </location>
</feature>
<comment type="caution">
    <text evidence="3">The sequence shown here is derived from an EMBL/GenBank/DDBJ whole genome shotgun (WGS) entry which is preliminary data.</text>
</comment>
<keyword evidence="4" id="KW-1185">Reference proteome</keyword>
<keyword evidence="3" id="KW-0449">Lipoprotein</keyword>
<dbReference type="PROSITE" id="PS51257">
    <property type="entry name" value="PROKAR_LIPOPROTEIN"/>
    <property type="match status" value="1"/>
</dbReference>
<dbReference type="InterPro" id="IPR003423">
    <property type="entry name" value="OMP_efflux"/>
</dbReference>
<dbReference type="Pfam" id="PF02321">
    <property type="entry name" value="OEP"/>
    <property type="match status" value="1"/>
</dbReference>
<reference evidence="4" key="1">
    <citation type="journal article" date="2019" name="Int. J. Syst. Evol. Microbiol.">
        <title>The Global Catalogue of Microorganisms (GCM) 10K type strain sequencing project: providing services to taxonomists for standard genome sequencing and annotation.</title>
        <authorList>
            <consortium name="The Broad Institute Genomics Platform"/>
            <consortium name="The Broad Institute Genome Sequencing Center for Infectious Disease"/>
            <person name="Wu L."/>
            <person name="Ma J."/>
        </authorList>
    </citation>
    <scope>NUCLEOTIDE SEQUENCE [LARGE SCALE GENOMIC DNA]</scope>
    <source>
        <strain evidence="4">NBRC 105857</strain>
    </source>
</reference>
<proteinExistence type="inferred from homology"/>
<organism evidence="3 4">
    <name type="scientific">Limnobacter litoralis</name>
    <dbReference type="NCBI Taxonomy" id="481366"/>
    <lineage>
        <taxon>Bacteria</taxon>
        <taxon>Pseudomonadati</taxon>
        <taxon>Pseudomonadota</taxon>
        <taxon>Betaproteobacteria</taxon>
        <taxon>Burkholderiales</taxon>
        <taxon>Burkholderiaceae</taxon>
        <taxon>Limnobacter</taxon>
    </lineage>
</organism>
<dbReference type="Proteomes" id="UP001156664">
    <property type="component" value="Unassembled WGS sequence"/>
</dbReference>
<dbReference type="SUPFAM" id="SSF56954">
    <property type="entry name" value="Outer membrane efflux proteins (OEP)"/>
    <property type="match status" value="1"/>
</dbReference>
<accession>A0ABQ5YR61</accession>
<dbReference type="EMBL" id="BSOJ01000015">
    <property type="protein sequence ID" value="GLR26562.1"/>
    <property type="molecule type" value="Genomic_DNA"/>
</dbReference>
<name>A0ABQ5YR61_9BURK</name>
<dbReference type="PANTHER" id="PTHR30203:SF24">
    <property type="entry name" value="BLR4935 PROTEIN"/>
    <property type="match status" value="1"/>
</dbReference>
<dbReference type="RefSeq" id="WP_284281186.1">
    <property type="nucleotide sequence ID" value="NZ_BSOJ01000015.1"/>
</dbReference>
<dbReference type="PANTHER" id="PTHR30203">
    <property type="entry name" value="OUTER MEMBRANE CATION EFFLUX PROTEIN"/>
    <property type="match status" value="1"/>
</dbReference>
<gene>
    <name evidence="3" type="ORF">GCM10007875_16520</name>
</gene>
<evidence type="ECO:0000256" key="1">
    <source>
        <dbReference type="ARBA" id="ARBA00007613"/>
    </source>
</evidence>
<evidence type="ECO:0000313" key="3">
    <source>
        <dbReference type="EMBL" id="GLR26562.1"/>
    </source>
</evidence>
<comment type="similarity">
    <text evidence="1">Belongs to the outer membrane factor (OMF) (TC 1.B.17) family.</text>
</comment>
<dbReference type="Gene3D" id="1.20.1600.10">
    <property type="entry name" value="Outer membrane efflux proteins (OEP)"/>
    <property type="match status" value="1"/>
</dbReference>
<keyword evidence="2" id="KW-0732">Signal</keyword>
<dbReference type="InterPro" id="IPR010131">
    <property type="entry name" value="MdtP/NodT-like"/>
</dbReference>
<evidence type="ECO:0000313" key="4">
    <source>
        <dbReference type="Proteomes" id="UP001156664"/>
    </source>
</evidence>
<sequence>MKRSLICMATALALSACTTVNMKDDLGQVNGQYSSFTAGNAQLFMNAEEQQQAREQAEALLAKPLDMASAVKVALLNSPDFQRVLAMHWAQASAAAQGGRLGNPVFTFERLASVDELELTRTLSFGLLDVLTYPLRKGVADRNLRLEQLRLAATVVDQVSMVRKAWVMAVSARQMAVYSRQVLDNAEIVADLAKRLQAAGNYSRFEGLREQVFYAQAAADYAVMQNKASQARETLVRALGLSNEQTAQLKLPERLPDLPKQPAPPGNWGAEALRTRLDVQLAKAEFDYATQAQGVGKLSSFTDVELGLRRKTVFNDSNGTNTTPTGYELGIRLPLFDWGGLKRSEMKAGTLAAANQMEAALRNAGSSLRSAYSNYQTAYAIAHQYQDEIVPMQKTLVDEAQLRYNGMIVGTFELLAENRNMIASVMKAIEAQSDFWMADGELQAEQVGRPANRGQ</sequence>
<evidence type="ECO:0000256" key="2">
    <source>
        <dbReference type="SAM" id="SignalP"/>
    </source>
</evidence>
<protein>
    <submittedName>
        <fullName evidence="3">Copper resistance-related lipoprotein</fullName>
    </submittedName>
</protein>